<dbReference type="HOGENOM" id="CLU_091233_5_4_2"/>
<feature type="domain" description="HTH asnC-type" evidence="4">
    <location>
        <begin position="4"/>
        <end position="65"/>
    </location>
</feature>
<dbReference type="InterPro" id="IPR036390">
    <property type="entry name" value="WH_DNA-bd_sf"/>
</dbReference>
<dbReference type="InterPro" id="IPR011008">
    <property type="entry name" value="Dimeric_a/b-barrel"/>
</dbReference>
<dbReference type="SUPFAM" id="SSF46785">
    <property type="entry name" value="Winged helix' DNA-binding domain"/>
    <property type="match status" value="1"/>
</dbReference>
<evidence type="ECO:0000256" key="1">
    <source>
        <dbReference type="ARBA" id="ARBA00023015"/>
    </source>
</evidence>
<dbReference type="GO" id="GO:0005829">
    <property type="term" value="C:cytosol"/>
    <property type="evidence" value="ECO:0007669"/>
    <property type="project" value="TreeGrafter"/>
</dbReference>
<dbReference type="InterPro" id="IPR000485">
    <property type="entry name" value="AsnC-type_HTH_dom"/>
</dbReference>
<dbReference type="PANTHER" id="PTHR30154">
    <property type="entry name" value="LEUCINE-RESPONSIVE REGULATORY PROTEIN"/>
    <property type="match status" value="1"/>
</dbReference>
<dbReference type="RefSeq" id="WP_010878644.1">
    <property type="nucleotide sequence ID" value="NZ_CP006577.1"/>
</dbReference>
<dbReference type="Pfam" id="PF13404">
    <property type="entry name" value="HTH_AsnC-type"/>
    <property type="match status" value="1"/>
</dbReference>
<reference evidence="5 6" key="1">
    <citation type="submission" date="2013-07" db="EMBL/GenBank/DDBJ databases">
        <title>Genome of Archaeoglobus fulgidus.</title>
        <authorList>
            <person name="Fiebig A."/>
            <person name="Birkeland N.-K."/>
        </authorList>
    </citation>
    <scope>NUCLEOTIDE SEQUENCE [LARGE SCALE GENOMIC DNA]</scope>
    <source>
        <strain evidence="5 6">DSM 8774</strain>
    </source>
</reference>
<name>A0A075WEA1_ARCFL</name>
<dbReference type="Pfam" id="PF01037">
    <property type="entry name" value="AsnC_trans_reg"/>
    <property type="match status" value="1"/>
</dbReference>
<dbReference type="InterPro" id="IPR036388">
    <property type="entry name" value="WH-like_DNA-bd_sf"/>
</dbReference>
<dbReference type="GeneID" id="24794754"/>
<proteinExistence type="predicted"/>
<evidence type="ECO:0000256" key="2">
    <source>
        <dbReference type="ARBA" id="ARBA00023125"/>
    </source>
</evidence>
<evidence type="ECO:0000259" key="4">
    <source>
        <dbReference type="PROSITE" id="PS50956"/>
    </source>
</evidence>
<dbReference type="InterPro" id="IPR011991">
    <property type="entry name" value="ArsR-like_HTH"/>
</dbReference>
<dbReference type="SMART" id="SM00344">
    <property type="entry name" value="HTH_ASNC"/>
    <property type="match status" value="1"/>
</dbReference>
<dbReference type="InterPro" id="IPR019887">
    <property type="entry name" value="Tscrpt_reg_AsnC/Lrp_C"/>
</dbReference>
<dbReference type="InterPro" id="IPR019888">
    <property type="entry name" value="Tscrpt_reg_AsnC-like"/>
</dbReference>
<dbReference type="GO" id="GO:0043200">
    <property type="term" value="P:response to amino acid"/>
    <property type="evidence" value="ECO:0007669"/>
    <property type="project" value="TreeGrafter"/>
</dbReference>
<sequence>MVKIDEVDIKILRELQDDARKSLKEISEKVGVAEGTVYNRINKMRKIGLIKKFIPVVDYSMLGYDLIAIIGITAEGGYLTEIEKEIAKERNVTAVYDVTGDYDIIVVAKFKDRDSLNAFVKRIAGMDKVLKTYTMLVLNVVKETHLIDL</sequence>
<dbReference type="GO" id="GO:0043565">
    <property type="term" value="F:sequence-specific DNA binding"/>
    <property type="evidence" value="ECO:0007669"/>
    <property type="project" value="InterPro"/>
</dbReference>
<dbReference type="PANTHER" id="PTHR30154:SF34">
    <property type="entry name" value="TRANSCRIPTIONAL REGULATOR AZLB"/>
    <property type="match status" value="1"/>
</dbReference>
<protein>
    <submittedName>
        <fullName evidence="5">Transcriptional regulator</fullName>
    </submittedName>
</protein>
<dbReference type="AlphaFoldDB" id="A0A075WEA1"/>
<dbReference type="PRINTS" id="PR00033">
    <property type="entry name" value="HTHASNC"/>
</dbReference>
<accession>A0A075WEA1</accession>
<dbReference type="PROSITE" id="PS50956">
    <property type="entry name" value="HTH_ASNC_2"/>
    <property type="match status" value="1"/>
</dbReference>
<evidence type="ECO:0000313" key="5">
    <source>
        <dbReference type="EMBL" id="AIG98022.1"/>
    </source>
</evidence>
<dbReference type="CDD" id="cd00090">
    <property type="entry name" value="HTH_ARSR"/>
    <property type="match status" value="1"/>
</dbReference>
<keyword evidence="1" id="KW-0805">Transcription regulation</keyword>
<keyword evidence="3" id="KW-0804">Transcription</keyword>
<dbReference type="SUPFAM" id="SSF54909">
    <property type="entry name" value="Dimeric alpha+beta barrel"/>
    <property type="match status" value="1"/>
</dbReference>
<keyword evidence="2" id="KW-0238">DNA-binding</keyword>
<evidence type="ECO:0000256" key="3">
    <source>
        <dbReference type="ARBA" id="ARBA00023163"/>
    </source>
</evidence>
<dbReference type="Proteomes" id="UP000028501">
    <property type="component" value="Chromosome"/>
</dbReference>
<dbReference type="EMBL" id="CP006577">
    <property type="protein sequence ID" value="AIG98022.1"/>
    <property type="molecule type" value="Genomic_DNA"/>
</dbReference>
<dbReference type="Gene3D" id="1.10.10.10">
    <property type="entry name" value="Winged helix-like DNA-binding domain superfamily/Winged helix DNA-binding domain"/>
    <property type="match status" value="1"/>
</dbReference>
<evidence type="ECO:0000313" key="6">
    <source>
        <dbReference type="Proteomes" id="UP000028501"/>
    </source>
</evidence>
<dbReference type="KEGG" id="afg:AFULGI_00012470"/>
<dbReference type="Gene3D" id="3.30.70.920">
    <property type="match status" value="1"/>
</dbReference>
<organism evidence="5 6">
    <name type="scientific">Archaeoglobus fulgidus DSM 8774</name>
    <dbReference type="NCBI Taxonomy" id="1344584"/>
    <lineage>
        <taxon>Archaea</taxon>
        <taxon>Methanobacteriati</taxon>
        <taxon>Methanobacteriota</taxon>
        <taxon>Archaeoglobi</taxon>
        <taxon>Archaeoglobales</taxon>
        <taxon>Archaeoglobaceae</taxon>
        <taxon>Archaeoglobus</taxon>
    </lineage>
</organism>
<gene>
    <name evidence="5" type="ORF">AFULGI_00012470</name>
</gene>